<keyword evidence="1 3" id="KW-0547">Nucleotide-binding</keyword>
<dbReference type="GO" id="GO:0005524">
    <property type="term" value="F:ATP binding"/>
    <property type="evidence" value="ECO:0007669"/>
    <property type="project" value="UniProtKB-UniRule"/>
</dbReference>
<dbReference type="EMBL" id="BLLG01000001">
    <property type="protein sequence ID" value="GFH34311.1"/>
    <property type="molecule type" value="Genomic_DNA"/>
</dbReference>
<evidence type="ECO:0000256" key="3">
    <source>
        <dbReference type="PROSITE-ProRule" id="PRU00289"/>
    </source>
</evidence>
<name>A0A6A0APZ6_9ACTN</name>
<evidence type="ECO:0000256" key="2">
    <source>
        <dbReference type="ARBA" id="ARBA00022840"/>
    </source>
</evidence>
<proteinExistence type="predicted"/>
<dbReference type="Pfam" id="PF01580">
    <property type="entry name" value="FtsK_SpoIIIE"/>
    <property type="match status" value="1"/>
</dbReference>
<feature type="binding site" evidence="3">
    <location>
        <begin position="361"/>
        <end position="368"/>
    </location>
    <ligand>
        <name>ATP</name>
        <dbReference type="ChEBI" id="CHEBI:30616"/>
    </ligand>
</feature>
<comment type="caution">
    <text evidence="5">The sequence shown here is derived from an EMBL/GenBank/DDBJ whole genome shotgun (WGS) entry which is preliminary data.</text>
</comment>
<protein>
    <recommendedName>
        <fullName evidence="4">FtsK domain-containing protein</fullName>
    </recommendedName>
</protein>
<dbReference type="SUPFAM" id="SSF52540">
    <property type="entry name" value="P-loop containing nucleoside triphosphate hydrolases"/>
    <property type="match status" value="1"/>
</dbReference>
<dbReference type="PROSITE" id="PS50901">
    <property type="entry name" value="FTSK"/>
    <property type="match status" value="1"/>
</dbReference>
<evidence type="ECO:0000256" key="1">
    <source>
        <dbReference type="ARBA" id="ARBA00022741"/>
    </source>
</evidence>
<dbReference type="PANTHER" id="PTHR22683">
    <property type="entry name" value="SPORULATION PROTEIN RELATED"/>
    <property type="match status" value="1"/>
</dbReference>
<dbReference type="RefSeq" id="WP_173261093.1">
    <property type="nucleotide sequence ID" value="NZ_BLLG01000001.1"/>
</dbReference>
<dbReference type="GO" id="GO:0003677">
    <property type="term" value="F:DNA binding"/>
    <property type="evidence" value="ECO:0007669"/>
    <property type="project" value="InterPro"/>
</dbReference>
<organism evidence="5 6">
    <name type="scientific">Streptomyces pacificus</name>
    <dbReference type="NCBI Taxonomy" id="2705029"/>
    <lineage>
        <taxon>Bacteria</taxon>
        <taxon>Bacillati</taxon>
        <taxon>Actinomycetota</taxon>
        <taxon>Actinomycetes</taxon>
        <taxon>Kitasatosporales</taxon>
        <taxon>Streptomycetaceae</taxon>
        <taxon>Streptomyces</taxon>
    </lineage>
</organism>
<dbReference type="Proteomes" id="UP000484988">
    <property type="component" value="Unassembled WGS sequence"/>
</dbReference>
<gene>
    <name evidence="5" type="ORF">SCWH03_05250</name>
</gene>
<keyword evidence="2 3" id="KW-0067">ATP-binding</keyword>
<reference evidence="5 6" key="1">
    <citation type="submission" date="2020-02" db="EMBL/GenBank/DDBJ databases">
        <title>Whole Genome Shotgun Sequence of Streptomyces sp. strain CWH03.</title>
        <authorList>
            <person name="Dohra H."/>
            <person name="Kodani S."/>
            <person name="Yamamura H."/>
        </authorList>
    </citation>
    <scope>NUCLEOTIDE SEQUENCE [LARGE SCALE GENOMIC DNA]</scope>
    <source>
        <strain evidence="5 6">CWH03</strain>
    </source>
</reference>
<dbReference type="InterPro" id="IPR027417">
    <property type="entry name" value="P-loop_NTPase"/>
</dbReference>
<accession>A0A6A0APZ6</accession>
<dbReference type="PANTHER" id="PTHR22683:SF41">
    <property type="entry name" value="DNA TRANSLOCASE FTSK"/>
    <property type="match status" value="1"/>
</dbReference>
<keyword evidence="6" id="KW-1185">Reference proteome</keyword>
<evidence type="ECO:0000259" key="4">
    <source>
        <dbReference type="PROSITE" id="PS50901"/>
    </source>
</evidence>
<dbReference type="AlphaFoldDB" id="A0A6A0APZ6"/>
<evidence type="ECO:0000313" key="6">
    <source>
        <dbReference type="Proteomes" id="UP000484988"/>
    </source>
</evidence>
<dbReference type="InterPro" id="IPR002543">
    <property type="entry name" value="FtsK_dom"/>
</dbReference>
<evidence type="ECO:0000313" key="5">
    <source>
        <dbReference type="EMBL" id="GFH34311.1"/>
    </source>
</evidence>
<sequence>MTIETTPSSSSDPEWEGIVAGLLAAPATVADPMGDTPLTPPWVKTRTGWKARAKVGRANSTRGFRRWLRRQAGEHGHAAQTWRGIARTALWVQGVEGTQVLAARHEVQHTQRDYKAAKWAHDKRLIPGKEKDKRRKEMEKAFDESTKALADYRRARTEARVKRAARATAALAPVAATEGAGLYFLGAPGGILATGATLAALALLGRRTTAGELYTDRDAKIGDGDRMTDDMIDRAFRDAGIIKVDQAVVFRSPVIQDGAAWLVHVEVTGGITVADVQKKTGPLASALGIPRHQMDIRHEGREDQFSLWVSMTDPFGRTATNPLIGTTAKVNAWRDGLPLAFDKRGAIVLATISDYSLLVGGTTRSGKGMAIANILVGAMLDPRIRVRLFDGKGTGEYVGIAESLDTFVRRNPERLLQFLKVLAAELERRTEILVDLGVSKATEDLLEQLGGIELVIVDELATYTVKGGLNGQHAEEIVELLAQIAAVGAAVGIVLVLATQSPKVDVVPSRLRGNCAGRWSMRVESATASNTILGDGAAGDGYDSSKIENSKGTRGRGWLTTPDTGFIEARSLFVDVENGDLRKAATAGLELRQAAGRAPGHCPDPIEGQLAAETGISMAAGGPTGKGTAVQAETEPDILDHLIKAATATGEENLSRAEAFAYLAGVDDEFARGPEEVDAAYVTRVGSLVKARLDDLGVDVPVATVQRGSQRPRGWRLADLLAAR</sequence>
<feature type="domain" description="FtsK" evidence="4">
    <location>
        <begin position="336"/>
        <end position="530"/>
    </location>
</feature>
<dbReference type="Gene3D" id="3.40.50.300">
    <property type="entry name" value="P-loop containing nucleotide triphosphate hydrolases"/>
    <property type="match status" value="1"/>
</dbReference>
<dbReference type="InterPro" id="IPR050206">
    <property type="entry name" value="FtsK/SpoIIIE/SftA"/>
</dbReference>